<proteinExistence type="predicted"/>
<protein>
    <submittedName>
        <fullName evidence="1">Uncharacterized protein</fullName>
    </submittedName>
</protein>
<comment type="caution">
    <text evidence="1">The sequence shown here is derived from an EMBL/GenBank/DDBJ whole genome shotgun (WGS) entry which is preliminary data.</text>
</comment>
<evidence type="ECO:0000313" key="1">
    <source>
        <dbReference type="EMBL" id="CAH3132058.1"/>
    </source>
</evidence>
<evidence type="ECO:0000313" key="2">
    <source>
        <dbReference type="Proteomes" id="UP001159405"/>
    </source>
</evidence>
<name>A0ABN8P6G2_9CNID</name>
<keyword evidence="2" id="KW-1185">Reference proteome</keyword>
<feature type="non-terminal residue" evidence="1">
    <location>
        <position position="312"/>
    </location>
</feature>
<dbReference type="Proteomes" id="UP001159405">
    <property type="component" value="Unassembled WGS sequence"/>
</dbReference>
<gene>
    <name evidence="1" type="ORF">PLOB_00036400</name>
</gene>
<organism evidence="1 2">
    <name type="scientific">Porites lobata</name>
    <dbReference type="NCBI Taxonomy" id="104759"/>
    <lineage>
        <taxon>Eukaryota</taxon>
        <taxon>Metazoa</taxon>
        <taxon>Cnidaria</taxon>
        <taxon>Anthozoa</taxon>
        <taxon>Hexacorallia</taxon>
        <taxon>Scleractinia</taxon>
        <taxon>Fungiina</taxon>
        <taxon>Poritidae</taxon>
        <taxon>Porites</taxon>
    </lineage>
</organism>
<reference evidence="1 2" key="1">
    <citation type="submission" date="2022-05" db="EMBL/GenBank/DDBJ databases">
        <authorList>
            <consortium name="Genoscope - CEA"/>
            <person name="William W."/>
        </authorList>
    </citation>
    <scope>NUCLEOTIDE SEQUENCE [LARGE SCALE GENOMIC DNA]</scope>
</reference>
<accession>A0ABN8P6G2</accession>
<dbReference type="EMBL" id="CALNXK010000050">
    <property type="protein sequence ID" value="CAH3132058.1"/>
    <property type="molecule type" value="Genomic_DNA"/>
</dbReference>
<sequence>MVKDLRSQFSQLQGTDHQRRYNDLKAELKPYCLALDFNGNSAVAKLRSLIDEATLAKSEDGDKLVAIQERISYSQRTGNFLDVRSALFNILATPAEIEADKVFDHVIPAWELKTTFNPVAATRIYEQRRVKRIRWPQGEGGPIVPSVPPPFQMIAKGLLDTPLADMWVRDSGSFLAGEPHKHVSGWEYLTQNHPQQDLIMSWIKEGINIHEFIVPFHGTYRRRGYHRSFPPDAIFPINKVVYTPCSSYLHRDRKEDRHTLGRVGEVPPPRIVIPLSIEPSKPRLVLDQQYLNCLMKHYPFKLDQVVNFPRYL</sequence>